<sequence>MKMNSVAFIFQHLGTKFDLNQPTTSINEEMSEDKTGVYPHDITFNSRGISKICIVIKKFCFVFLCDKDEQIGQNQETFAVLLEEQQSNQENIPTQGSSITQSGDGSGENNQTVTTTTNISLNARKRIFDDGDVFIRNLLCLVDIKEWDEDEILGWFRSYKLNRLYNTVIATHETQKDGAMLAKIFDCKVKNYDRYRHTYGGRLPKNDKNLFQDFHRFGELLDSFFIDKLNHRFDVAFSFPGDIRERVKKIAEKLCQIINRDGEQRVFYDKYYKAELARPNLDLYLHNIYRYQSRLIVLFMCQDYSRKEWCGLEARAIRSLRKTYQNERIMLLSVDGTTIDDIPDIDGYWDISEEDDDTVVQGIYERLQALGDSQISIQTQNLPRIENLFEKIIRLFKEFPRTISSWYIVVAIVAYILGTFIGR</sequence>
<reference evidence="3" key="1">
    <citation type="journal article" date="2008" name="Science">
        <title>Massive horizontal gene transfer in bdelloid rotifers.</title>
        <authorList>
            <person name="Gladyshev E.A."/>
            <person name="Meselson M.S."/>
            <person name="Arkhipova I.R."/>
        </authorList>
    </citation>
    <scope>NUCLEOTIDE SEQUENCE</scope>
</reference>
<evidence type="ECO:0000256" key="2">
    <source>
        <dbReference type="SAM" id="Phobius"/>
    </source>
</evidence>
<feature type="region of interest" description="Disordered" evidence="1">
    <location>
        <begin position="90"/>
        <end position="111"/>
    </location>
</feature>
<dbReference type="AlphaFoldDB" id="B3G4M2"/>
<organism evidence="3">
    <name type="scientific">Adineta vaga</name>
    <name type="common">Rotifer</name>
    <name type="synonym">Callidina vaga</name>
    <dbReference type="NCBI Taxonomy" id="104782"/>
    <lineage>
        <taxon>Eukaryota</taxon>
        <taxon>Metazoa</taxon>
        <taxon>Spiralia</taxon>
        <taxon>Gnathifera</taxon>
        <taxon>Rotifera</taxon>
        <taxon>Eurotatoria</taxon>
        <taxon>Bdelloidea</taxon>
        <taxon>Adinetida</taxon>
        <taxon>Adinetidae</taxon>
        <taxon>Adineta</taxon>
    </lineage>
</organism>
<keyword evidence="2" id="KW-1133">Transmembrane helix</keyword>
<evidence type="ECO:0000313" key="3">
    <source>
        <dbReference type="EMBL" id="ACD54770.1"/>
    </source>
</evidence>
<dbReference type="SUPFAM" id="SSF52200">
    <property type="entry name" value="Toll/Interleukin receptor TIR domain"/>
    <property type="match status" value="1"/>
</dbReference>
<dbReference type="InterPro" id="IPR035897">
    <property type="entry name" value="Toll_tir_struct_dom_sf"/>
</dbReference>
<proteinExistence type="predicted"/>
<accession>B3G4M2</accession>
<feature type="transmembrane region" description="Helical" evidence="2">
    <location>
        <begin position="404"/>
        <end position="422"/>
    </location>
</feature>
<keyword evidence="2" id="KW-0472">Membrane</keyword>
<evidence type="ECO:0000256" key="1">
    <source>
        <dbReference type="SAM" id="MobiDB-lite"/>
    </source>
</evidence>
<name>B3G4M2_ADIVA</name>
<dbReference type="EMBL" id="EU643486">
    <property type="protein sequence ID" value="ACD54770.1"/>
    <property type="molecule type" value="Genomic_DNA"/>
</dbReference>
<protein>
    <submittedName>
        <fullName evidence="3">Putative disease resistance protein-like protein</fullName>
    </submittedName>
</protein>
<keyword evidence="2" id="KW-0812">Transmembrane</keyword>